<sequence>MQSSGFSFELRDEHKAEAHIVAAIAGVVVIAISQPAILRIVVPATTTKNTVRTLDRCPFLI</sequence>
<proteinExistence type="predicted"/>
<organism evidence="2">
    <name type="scientific">Chlorobium phaeobacteroides (strain BS1)</name>
    <dbReference type="NCBI Taxonomy" id="331678"/>
    <lineage>
        <taxon>Bacteria</taxon>
        <taxon>Pseudomonadati</taxon>
        <taxon>Chlorobiota</taxon>
        <taxon>Chlorobiia</taxon>
        <taxon>Chlorobiales</taxon>
        <taxon>Chlorobiaceae</taxon>
        <taxon>Chlorobium/Pelodictyon group</taxon>
        <taxon>Chlorobium</taxon>
    </lineage>
</organism>
<keyword evidence="1" id="KW-0812">Transmembrane</keyword>
<keyword evidence="1" id="KW-1133">Transmembrane helix</keyword>
<dbReference type="KEGG" id="cpb:Cphamn1_2480"/>
<feature type="transmembrane region" description="Helical" evidence="1">
    <location>
        <begin position="20"/>
        <end position="42"/>
    </location>
</feature>
<keyword evidence="1" id="KW-0472">Membrane</keyword>
<dbReference type="HOGENOM" id="CLU_2914020_0_0_10"/>
<reference evidence="2" key="1">
    <citation type="submission" date="2008-06" db="EMBL/GenBank/DDBJ databases">
        <title>Complete sequence of Chlorobium phaeobacteroides BS1.</title>
        <authorList>
            <consortium name="US DOE Joint Genome Institute"/>
            <person name="Lucas S."/>
            <person name="Copeland A."/>
            <person name="Lapidus A."/>
            <person name="Glavina del Rio T."/>
            <person name="Dalin E."/>
            <person name="Tice H."/>
            <person name="Bruce D."/>
            <person name="Goodwin L."/>
            <person name="Pitluck S."/>
            <person name="Schmutz J."/>
            <person name="Larimer F."/>
            <person name="Land M."/>
            <person name="Hauser L."/>
            <person name="Kyrpides N."/>
            <person name="Ovchinnikova G."/>
            <person name="Li T."/>
            <person name="Liu Z."/>
            <person name="Zhao F."/>
            <person name="Overmann J."/>
            <person name="Bryant D.A."/>
            <person name="Richardson P."/>
        </authorList>
    </citation>
    <scope>NUCLEOTIDE SEQUENCE [LARGE SCALE GENOMIC DNA]</scope>
    <source>
        <strain evidence="2">BS1</strain>
    </source>
</reference>
<evidence type="ECO:0000256" key="1">
    <source>
        <dbReference type="SAM" id="Phobius"/>
    </source>
</evidence>
<protein>
    <submittedName>
        <fullName evidence="2">Uncharacterized protein</fullName>
    </submittedName>
</protein>
<dbReference type="AlphaFoldDB" id="B3EQ76"/>
<evidence type="ECO:0000313" key="2">
    <source>
        <dbReference type="EMBL" id="ACE05374.1"/>
    </source>
</evidence>
<gene>
    <name evidence="2" type="ordered locus">Cphamn1_2480</name>
</gene>
<dbReference type="EMBL" id="CP001101">
    <property type="protein sequence ID" value="ACE05374.1"/>
    <property type="molecule type" value="Genomic_DNA"/>
</dbReference>
<name>B3EQ76_CHLPB</name>
<accession>B3EQ76</accession>